<dbReference type="EC" id="2.7.4.9" evidence="2 12"/>
<evidence type="ECO:0000256" key="1">
    <source>
        <dbReference type="ARBA" id="ARBA00009776"/>
    </source>
</evidence>
<keyword evidence="6 12" id="KW-0547">Nucleotide-binding</keyword>
<dbReference type="InterPro" id="IPR027417">
    <property type="entry name" value="P-loop_NTPase"/>
</dbReference>
<dbReference type="RefSeq" id="WP_130415263.1">
    <property type="nucleotide sequence ID" value="NZ_SHKX01000015.1"/>
</dbReference>
<dbReference type="GO" id="GO:0005829">
    <property type="term" value="C:cytosol"/>
    <property type="evidence" value="ECO:0007669"/>
    <property type="project" value="TreeGrafter"/>
</dbReference>
<evidence type="ECO:0000256" key="3">
    <source>
        <dbReference type="ARBA" id="ARBA00017144"/>
    </source>
</evidence>
<dbReference type="FunFam" id="3.40.50.300:FF:000225">
    <property type="entry name" value="Thymidylate kinase"/>
    <property type="match status" value="1"/>
</dbReference>
<organism evidence="14 15">
    <name type="scientific">Fluviicoccus keumensis</name>
    <dbReference type="NCBI Taxonomy" id="1435465"/>
    <lineage>
        <taxon>Bacteria</taxon>
        <taxon>Pseudomonadati</taxon>
        <taxon>Pseudomonadota</taxon>
        <taxon>Gammaproteobacteria</taxon>
        <taxon>Moraxellales</taxon>
        <taxon>Moraxellaceae</taxon>
        <taxon>Fluviicoccus</taxon>
    </lineage>
</organism>
<dbReference type="SUPFAM" id="SSF52540">
    <property type="entry name" value="P-loop containing nucleoside triphosphate hydrolases"/>
    <property type="match status" value="1"/>
</dbReference>
<reference evidence="14 15" key="1">
    <citation type="submission" date="2019-02" db="EMBL/GenBank/DDBJ databases">
        <title>Genomic Encyclopedia of Type Strains, Phase IV (KMG-IV): sequencing the most valuable type-strain genomes for metagenomic binning, comparative biology and taxonomic classification.</title>
        <authorList>
            <person name="Goeker M."/>
        </authorList>
    </citation>
    <scope>NUCLEOTIDE SEQUENCE [LARGE SCALE GENOMIC DNA]</scope>
    <source>
        <strain evidence="14 15">DSM 105135</strain>
    </source>
</reference>
<dbReference type="GO" id="GO:0006227">
    <property type="term" value="P:dUDP biosynthetic process"/>
    <property type="evidence" value="ECO:0007669"/>
    <property type="project" value="TreeGrafter"/>
</dbReference>
<evidence type="ECO:0000256" key="2">
    <source>
        <dbReference type="ARBA" id="ARBA00012980"/>
    </source>
</evidence>
<evidence type="ECO:0000313" key="14">
    <source>
        <dbReference type="EMBL" id="RZU37134.1"/>
    </source>
</evidence>
<keyword evidence="4 12" id="KW-0808">Transferase</keyword>
<proteinExistence type="inferred from homology"/>
<dbReference type="InterPro" id="IPR018094">
    <property type="entry name" value="Thymidylate_kinase"/>
</dbReference>
<dbReference type="GO" id="GO:0006233">
    <property type="term" value="P:dTDP biosynthetic process"/>
    <property type="evidence" value="ECO:0007669"/>
    <property type="project" value="InterPro"/>
</dbReference>
<comment type="catalytic activity">
    <reaction evidence="10 12">
        <text>dTMP + ATP = dTDP + ADP</text>
        <dbReference type="Rhea" id="RHEA:13517"/>
        <dbReference type="ChEBI" id="CHEBI:30616"/>
        <dbReference type="ChEBI" id="CHEBI:58369"/>
        <dbReference type="ChEBI" id="CHEBI:63528"/>
        <dbReference type="ChEBI" id="CHEBI:456216"/>
        <dbReference type="EC" id="2.7.4.9"/>
    </reaction>
</comment>
<comment type="caution">
    <text evidence="14">The sequence shown here is derived from an EMBL/GenBank/DDBJ whole genome shotgun (WGS) entry which is preliminary data.</text>
</comment>
<dbReference type="GO" id="GO:0006235">
    <property type="term" value="P:dTTP biosynthetic process"/>
    <property type="evidence" value="ECO:0007669"/>
    <property type="project" value="UniProtKB-UniRule"/>
</dbReference>
<comment type="function">
    <text evidence="11 12">Phosphorylation of dTMP to form dTDP in both de novo and salvage pathways of dTTP synthesis.</text>
</comment>
<feature type="binding site" evidence="12">
    <location>
        <begin position="9"/>
        <end position="16"/>
    </location>
    <ligand>
        <name>ATP</name>
        <dbReference type="ChEBI" id="CHEBI:30616"/>
    </ligand>
</feature>
<dbReference type="CDD" id="cd01672">
    <property type="entry name" value="TMPK"/>
    <property type="match status" value="1"/>
</dbReference>
<protein>
    <recommendedName>
        <fullName evidence="3 12">Thymidylate kinase</fullName>
        <ecNumber evidence="2 12">2.7.4.9</ecNumber>
    </recommendedName>
    <alternativeName>
        <fullName evidence="9 12">dTMP kinase</fullName>
    </alternativeName>
</protein>
<evidence type="ECO:0000256" key="9">
    <source>
        <dbReference type="ARBA" id="ARBA00029962"/>
    </source>
</evidence>
<comment type="similarity">
    <text evidence="1 12">Belongs to the thymidylate kinase family.</text>
</comment>
<gene>
    <name evidence="12" type="primary">tmk</name>
    <name evidence="14" type="ORF">EV700_3003</name>
</gene>
<dbReference type="HAMAP" id="MF_00165">
    <property type="entry name" value="Thymidylate_kinase"/>
    <property type="match status" value="1"/>
</dbReference>
<dbReference type="GO" id="GO:0005524">
    <property type="term" value="F:ATP binding"/>
    <property type="evidence" value="ECO:0007669"/>
    <property type="project" value="UniProtKB-UniRule"/>
</dbReference>
<evidence type="ECO:0000256" key="8">
    <source>
        <dbReference type="ARBA" id="ARBA00022840"/>
    </source>
</evidence>
<dbReference type="PANTHER" id="PTHR10344">
    <property type="entry name" value="THYMIDYLATE KINASE"/>
    <property type="match status" value="1"/>
</dbReference>
<evidence type="ECO:0000256" key="4">
    <source>
        <dbReference type="ARBA" id="ARBA00022679"/>
    </source>
</evidence>
<evidence type="ECO:0000259" key="13">
    <source>
        <dbReference type="Pfam" id="PF02223"/>
    </source>
</evidence>
<evidence type="ECO:0000256" key="5">
    <source>
        <dbReference type="ARBA" id="ARBA00022727"/>
    </source>
</evidence>
<dbReference type="EMBL" id="SHKX01000015">
    <property type="protein sequence ID" value="RZU37134.1"/>
    <property type="molecule type" value="Genomic_DNA"/>
</dbReference>
<feature type="domain" description="Thymidylate kinase-like" evidence="13">
    <location>
        <begin position="7"/>
        <end position="195"/>
    </location>
</feature>
<evidence type="ECO:0000256" key="10">
    <source>
        <dbReference type="ARBA" id="ARBA00048743"/>
    </source>
</evidence>
<dbReference type="PANTHER" id="PTHR10344:SF4">
    <property type="entry name" value="UMP-CMP KINASE 2, MITOCHONDRIAL"/>
    <property type="match status" value="1"/>
</dbReference>
<dbReference type="AlphaFoldDB" id="A0A4Q7YJU1"/>
<keyword evidence="15" id="KW-1185">Reference proteome</keyword>
<keyword evidence="8 12" id="KW-0067">ATP-binding</keyword>
<evidence type="ECO:0000313" key="15">
    <source>
        <dbReference type="Proteomes" id="UP000292423"/>
    </source>
</evidence>
<keyword evidence="5 12" id="KW-0545">Nucleotide biosynthesis</keyword>
<dbReference type="Pfam" id="PF02223">
    <property type="entry name" value="Thymidylate_kin"/>
    <property type="match status" value="1"/>
</dbReference>
<evidence type="ECO:0000256" key="11">
    <source>
        <dbReference type="ARBA" id="ARBA00057735"/>
    </source>
</evidence>
<sequence>MGLFITLEGTEGVGKSTALQFLRDRLQEAGFTVVVTREPGGTLLAERIRGLLLAREAEPMSPMTELLLVFAARAQHLEQVIIPALQAGQWVLCDRFTDATYAYQGGGRGLPVPDIAALETLVQGSLRPDITLWLDAPVETGLARAAARQALDRFEQEKAVFFERVRAEYARQAEEAPQRYRRIDATQDIAGVQAQLQQVLDSFPGLSQD</sequence>
<dbReference type="OrthoDB" id="9774907at2"/>
<dbReference type="Gene3D" id="3.40.50.300">
    <property type="entry name" value="P-loop containing nucleotide triphosphate hydrolases"/>
    <property type="match status" value="1"/>
</dbReference>
<evidence type="ECO:0000256" key="7">
    <source>
        <dbReference type="ARBA" id="ARBA00022777"/>
    </source>
</evidence>
<dbReference type="GO" id="GO:0004798">
    <property type="term" value="F:dTMP kinase activity"/>
    <property type="evidence" value="ECO:0007669"/>
    <property type="project" value="UniProtKB-UniRule"/>
</dbReference>
<dbReference type="InterPro" id="IPR039430">
    <property type="entry name" value="Thymidylate_kin-like_dom"/>
</dbReference>
<dbReference type="Proteomes" id="UP000292423">
    <property type="component" value="Unassembled WGS sequence"/>
</dbReference>
<accession>A0A4Q7YJU1</accession>
<keyword evidence="7 12" id="KW-0418">Kinase</keyword>
<evidence type="ECO:0000256" key="12">
    <source>
        <dbReference type="HAMAP-Rule" id="MF_00165"/>
    </source>
</evidence>
<evidence type="ECO:0000256" key="6">
    <source>
        <dbReference type="ARBA" id="ARBA00022741"/>
    </source>
</evidence>
<name>A0A4Q7YJU1_9GAMM</name>
<dbReference type="NCBIfam" id="TIGR00041">
    <property type="entry name" value="DTMP_kinase"/>
    <property type="match status" value="1"/>
</dbReference>